<dbReference type="PANTHER" id="PTHR32507:SF0">
    <property type="entry name" value="NA(+)_H(+) ANTIPORTER 2-RELATED"/>
    <property type="match status" value="1"/>
</dbReference>
<evidence type="ECO:0000259" key="10">
    <source>
        <dbReference type="Pfam" id="PF00999"/>
    </source>
</evidence>
<evidence type="ECO:0000256" key="8">
    <source>
        <dbReference type="ARBA" id="ARBA00023136"/>
    </source>
</evidence>
<evidence type="ECO:0000256" key="1">
    <source>
        <dbReference type="ARBA" id="ARBA00004651"/>
    </source>
</evidence>
<geneLocation type="plasmid" evidence="11 12">
    <name>EAL2_808p</name>
</geneLocation>
<proteinExistence type="predicted"/>
<evidence type="ECO:0000256" key="6">
    <source>
        <dbReference type="ARBA" id="ARBA00022989"/>
    </source>
</evidence>
<dbReference type="GO" id="GO:0015297">
    <property type="term" value="F:antiporter activity"/>
    <property type="evidence" value="ECO:0007669"/>
    <property type="project" value="UniProtKB-KW"/>
</dbReference>
<keyword evidence="8 9" id="KW-0472">Membrane</keyword>
<feature type="transmembrane region" description="Helical" evidence="9">
    <location>
        <begin position="376"/>
        <end position="394"/>
    </location>
</feature>
<organism evidence="11 12">
    <name type="scientific">Peptoclostridium acidaminophilum DSM 3953</name>
    <dbReference type="NCBI Taxonomy" id="1286171"/>
    <lineage>
        <taxon>Bacteria</taxon>
        <taxon>Bacillati</taxon>
        <taxon>Bacillota</taxon>
        <taxon>Clostridia</taxon>
        <taxon>Peptostreptococcales</taxon>
        <taxon>Peptoclostridiaceae</taxon>
        <taxon>Peptoclostridium</taxon>
    </lineage>
</organism>
<dbReference type="OrthoDB" id="1757035at2"/>
<feature type="transmembrane region" description="Helical" evidence="9">
    <location>
        <begin position="194"/>
        <end position="215"/>
    </location>
</feature>
<comment type="subcellular location">
    <subcellularLocation>
        <location evidence="1">Cell membrane</location>
        <topology evidence="1">Multi-pass membrane protein</topology>
    </subcellularLocation>
</comment>
<evidence type="ECO:0000256" key="2">
    <source>
        <dbReference type="ARBA" id="ARBA00022448"/>
    </source>
</evidence>
<evidence type="ECO:0000313" key="12">
    <source>
        <dbReference type="Proteomes" id="UP000019591"/>
    </source>
</evidence>
<dbReference type="GO" id="GO:0005886">
    <property type="term" value="C:plasma membrane"/>
    <property type="evidence" value="ECO:0007669"/>
    <property type="project" value="UniProtKB-SubCell"/>
</dbReference>
<evidence type="ECO:0000313" key="11">
    <source>
        <dbReference type="EMBL" id="AHM57915.1"/>
    </source>
</evidence>
<dbReference type="HOGENOM" id="CLU_005912_9_3_9"/>
<evidence type="ECO:0000256" key="7">
    <source>
        <dbReference type="ARBA" id="ARBA00023065"/>
    </source>
</evidence>
<protein>
    <submittedName>
        <fullName evidence="11">Putative Na(+)/H(+) antiporter</fullName>
    </submittedName>
</protein>
<feature type="transmembrane region" description="Helical" evidence="9">
    <location>
        <begin position="227"/>
        <end position="243"/>
    </location>
</feature>
<sequence>MENSLITSTNEILSLFAIVLIAGMVLGKLSGFLKLPDVVLFLLGGILAGPFFLNLVHSDVSPIGRQLLLTFGSAFILYDGGREVRLRILNNVKFTVGMLAIVGVAISTFIAGYAIKEIFHIDMIYALLLGAVIASTDPATLVPVFKSITLRDRVKQTVISESAFNDAAGAILVFSIIATIHSGTFSLGSSLGELAIMIVGGITVGLVVGILLSLSISDRKYGILHEYAPLVSIFAVIIAYVLAEKVHGSGYMATFVAGLVCGNKSTFSLVVPPTSSLVQTHVRETLSTLMRMAIFIMLGTSVDFVALSQYWKESLMIVFLLMFVIRPISVIACTLPDRRARWTFKEILFMCWVRETGVIPAALSGMIVSMNMPHSGIISSVVFMTILLTLTAQATTTKLLAKKLDLLDGYEFDKPAILKGLQEIH</sequence>
<name>W8TAJ1_PEPAC</name>
<evidence type="ECO:0000256" key="5">
    <source>
        <dbReference type="ARBA" id="ARBA00022692"/>
    </source>
</evidence>
<dbReference type="InterPro" id="IPR006153">
    <property type="entry name" value="Cation/H_exchanger_TM"/>
</dbReference>
<dbReference type="PATRIC" id="fig|1286171.3.peg.2588"/>
<dbReference type="Proteomes" id="UP000019591">
    <property type="component" value="Plasmid EAL2_808p"/>
</dbReference>
<dbReference type="GO" id="GO:1902600">
    <property type="term" value="P:proton transmembrane transport"/>
    <property type="evidence" value="ECO:0007669"/>
    <property type="project" value="InterPro"/>
</dbReference>
<keyword evidence="4" id="KW-1003">Cell membrane</keyword>
<gene>
    <name evidence="11" type="ORF">EAL2_808p04110</name>
</gene>
<dbReference type="EMBL" id="CP007453">
    <property type="protein sequence ID" value="AHM57915.1"/>
    <property type="molecule type" value="Genomic_DNA"/>
</dbReference>
<evidence type="ECO:0000256" key="9">
    <source>
        <dbReference type="SAM" id="Phobius"/>
    </source>
</evidence>
<dbReference type="InterPro" id="IPR038770">
    <property type="entry name" value="Na+/solute_symporter_sf"/>
</dbReference>
<dbReference type="Pfam" id="PF00999">
    <property type="entry name" value="Na_H_Exchanger"/>
    <property type="match status" value="1"/>
</dbReference>
<dbReference type="PANTHER" id="PTHR32507">
    <property type="entry name" value="NA(+)/H(+) ANTIPORTER 1"/>
    <property type="match status" value="1"/>
</dbReference>
<feature type="transmembrane region" description="Helical" evidence="9">
    <location>
        <begin position="38"/>
        <end position="57"/>
    </location>
</feature>
<feature type="transmembrane region" description="Helical" evidence="9">
    <location>
        <begin position="121"/>
        <end position="142"/>
    </location>
</feature>
<dbReference type="AlphaFoldDB" id="W8TAJ1"/>
<dbReference type="RefSeq" id="WP_025436772.1">
    <property type="nucleotide sequence ID" value="NZ_CP007453.1"/>
</dbReference>
<dbReference type="eggNOG" id="COG3263">
    <property type="taxonomic scope" value="Bacteria"/>
</dbReference>
<keyword evidence="3" id="KW-0050">Antiport</keyword>
<dbReference type="KEGG" id="eac:EAL2_808p04110"/>
<keyword evidence="6 9" id="KW-1133">Transmembrane helix</keyword>
<evidence type="ECO:0000256" key="4">
    <source>
        <dbReference type="ARBA" id="ARBA00022475"/>
    </source>
</evidence>
<keyword evidence="12" id="KW-1185">Reference proteome</keyword>
<reference evidence="11 12" key="1">
    <citation type="journal article" date="2014" name="Genome Announc.">
        <title>Complete Genome Sequence of Amino Acid-Utilizing Eubacterium acidaminophilum al-2 (DSM 3953).</title>
        <authorList>
            <person name="Poehlein A."/>
            <person name="Andreesen J.R."/>
            <person name="Daniel R."/>
        </authorList>
    </citation>
    <scope>NUCLEOTIDE SEQUENCE [LARGE SCALE GENOMIC DNA]</scope>
    <source>
        <strain evidence="11 12">DSM 3953</strain>
        <plasmid evidence="12">Plasmid EAL2_808p</plasmid>
    </source>
</reference>
<feature type="transmembrane region" description="Helical" evidence="9">
    <location>
        <begin position="92"/>
        <end position="115"/>
    </location>
</feature>
<feature type="transmembrane region" description="Helical" evidence="9">
    <location>
        <begin position="163"/>
        <end position="182"/>
    </location>
</feature>
<keyword evidence="5 9" id="KW-0812">Transmembrane</keyword>
<feature type="transmembrane region" description="Helical" evidence="9">
    <location>
        <begin position="12"/>
        <end position="31"/>
    </location>
</feature>
<evidence type="ECO:0000256" key="3">
    <source>
        <dbReference type="ARBA" id="ARBA00022449"/>
    </source>
</evidence>
<keyword evidence="11" id="KW-0614">Plasmid</keyword>
<accession>W8TAJ1</accession>
<feature type="domain" description="Cation/H+ exchanger transmembrane" evidence="10">
    <location>
        <begin position="20"/>
        <end position="402"/>
    </location>
</feature>
<keyword evidence="7" id="KW-0406">Ion transport</keyword>
<feature type="transmembrane region" description="Helical" evidence="9">
    <location>
        <begin position="317"/>
        <end position="335"/>
    </location>
</feature>
<keyword evidence="2" id="KW-0813">Transport</keyword>
<dbReference type="Gene3D" id="1.20.1530.20">
    <property type="match status" value="1"/>
</dbReference>